<dbReference type="GO" id="GO:0006310">
    <property type="term" value="P:DNA recombination"/>
    <property type="evidence" value="ECO:0007669"/>
    <property type="project" value="UniProtKB-KW"/>
</dbReference>
<feature type="compositionally biased region" description="Gly residues" evidence="5">
    <location>
        <begin position="109"/>
        <end position="122"/>
    </location>
</feature>
<dbReference type="Proteomes" id="UP001530315">
    <property type="component" value="Unassembled WGS sequence"/>
</dbReference>
<gene>
    <name evidence="6" type="ORF">ACHAW5_002040</name>
</gene>
<name>A0ABD3QKA8_9STRA</name>
<evidence type="ECO:0000313" key="7">
    <source>
        <dbReference type="Proteomes" id="UP001530315"/>
    </source>
</evidence>
<feature type="region of interest" description="Disordered" evidence="5">
    <location>
        <begin position="328"/>
        <end position="365"/>
    </location>
</feature>
<evidence type="ECO:0000313" key="6">
    <source>
        <dbReference type="EMBL" id="KAL3800889.1"/>
    </source>
</evidence>
<dbReference type="AlphaFoldDB" id="A0ABD3QKA8"/>
<keyword evidence="7" id="KW-1185">Reference proteome</keyword>
<keyword evidence="4" id="KW-0469">Meiosis</keyword>
<feature type="compositionally biased region" description="Basic and acidic residues" evidence="5">
    <location>
        <begin position="337"/>
        <end position="346"/>
    </location>
</feature>
<evidence type="ECO:0000256" key="1">
    <source>
        <dbReference type="ARBA" id="ARBA00004123"/>
    </source>
</evidence>
<evidence type="ECO:0000256" key="3">
    <source>
        <dbReference type="ARBA" id="ARBA00023242"/>
    </source>
</evidence>
<dbReference type="PANTHER" id="PTHR15938">
    <property type="entry name" value="TBP-1 INTERACTING PROTEIN"/>
    <property type="match status" value="1"/>
</dbReference>
<comment type="subcellular location">
    <subcellularLocation>
        <location evidence="1">Nucleus</location>
    </subcellularLocation>
</comment>
<feature type="compositionally biased region" description="Basic and acidic residues" evidence="5">
    <location>
        <begin position="21"/>
        <end position="34"/>
    </location>
</feature>
<dbReference type="PANTHER" id="PTHR15938:SF0">
    <property type="entry name" value="HOMOLOGOUS-PAIRING PROTEIN 2 HOMOLOG"/>
    <property type="match status" value="1"/>
</dbReference>
<protein>
    <recommendedName>
        <fullName evidence="8">Homologous-pairing protein 2 homolog</fullName>
    </recommendedName>
</protein>
<feature type="region of interest" description="Disordered" evidence="5">
    <location>
        <begin position="1"/>
        <end position="126"/>
    </location>
</feature>
<evidence type="ECO:0000256" key="2">
    <source>
        <dbReference type="ARBA" id="ARBA00023172"/>
    </source>
</evidence>
<dbReference type="EMBL" id="JALLAZ020000207">
    <property type="protein sequence ID" value="KAL3800889.1"/>
    <property type="molecule type" value="Genomic_DNA"/>
</dbReference>
<evidence type="ECO:0008006" key="8">
    <source>
        <dbReference type="Google" id="ProtNLM"/>
    </source>
</evidence>
<comment type="caution">
    <text evidence="6">The sequence shown here is derived from an EMBL/GenBank/DDBJ whole genome shotgun (WGS) entry which is preliminary data.</text>
</comment>
<accession>A0ABD3QKA8</accession>
<feature type="compositionally biased region" description="Basic and acidic residues" evidence="5">
    <location>
        <begin position="356"/>
        <end position="365"/>
    </location>
</feature>
<reference evidence="6 7" key="1">
    <citation type="submission" date="2024-10" db="EMBL/GenBank/DDBJ databases">
        <title>Updated reference genomes for cyclostephanoid diatoms.</title>
        <authorList>
            <person name="Roberts W.R."/>
            <person name="Alverson A.J."/>
        </authorList>
    </citation>
    <scope>NUCLEOTIDE SEQUENCE [LARGE SCALE GENOMIC DNA]</scope>
    <source>
        <strain evidence="6 7">AJA276-08</strain>
    </source>
</reference>
<organism evidence="6 7">
    <name type="scientific">Stephanodiscus triporus</name>
    <dbReference type="NCBI Taxonomy" id="2934178"/>
    <lineage>
        <taxon>Eukaryota</taxon>
        <taxon>Sar</taxon>
        <taxon>Stramenopiles</taxon>
        <taxon>Ochrophyta</taxon>
        <taxon>Bacillariophyta</taxon>
        <taxon>Coscinodiscophyceae</taxon>
        <taxon>Thalassiosirophycidae</taxon>
        <taxon>Stephanodiscales</taxon>
        <taxon>Stephanodiscaceae</taxon>
        <taxon>Stephanodiscus</taxon>
    </lineage>
</organism>
<dbReference type="GO" id="GO:0005634">
    <property type="term" value="C:nucleus"/>
    <property type="evidence" value="ECO:0007669"/>
    <property type="project" value="UniProtKB-SubCell"/>
</dbReference>
<evidence type="ECO:0000256" key="4">
    <source>
        <dbReference type="ARBA" id="ARBA00023254"/>
    </source>
</evidence>
<keyword evidence="3" id="KW-0539">Nucleus</keyword>
<feature type="compositionally biased region" description="Polar residues" evidence="5">
    <location>
        <begin position="1"/>
        <end position="11"/>
    </location>
</feature>
<dbReference type="GO" id="GO:0051321">
    <property type="term" value="P:meiotic cell cycle"/>
    <property type="evidence" value="ECO:0007669"/>
    <property type="project" value="UniProtKB-KW"/>
</dbReference>
<evidence type="ECO:0000256" key="5">
    <source>
        <dbReference type="SAM" id="MobiDB-lite"/>
    </source>
</evidence>
<proteinExistence type="predicted"/>
<sequence>MAQPPETSFANNLDAAAAPAAERKSKLRRSDNGNRRRSKSVPESTTPIASIPSRDNNDDDAIPAIDLTDSPPVAKTTKTKARTDGDDGDGSPTDPSTREDGTTSVVVRGGEGAGAAGGGGGREVPSAAAAAPPAVVVDASASGGARAAASVIDRRTPPPPPPKKRLSFHDQILHAMLTSCRPYTLRTLASATNTTVEALRHAMLSFLDKGLVVCKEFPSKGGGGGREPKCLYWANPASLSDIEAGGGGGGGGAVVKELSRLLSTTSEIGEARDERRRLERRHRDVLAELDPLISEPTIRQLDDEIEGCEAELRRVREEIDAARRRMSALGASAADAGPRHPSDRLHGPQRSSSDAEPPRMEDTTTIKRKINHMLGEYKARKRKCMDFVEELSEAMEKKTRDVLGDKVLCLDTDEDEWGMWEDMSTGKVFGTKPKQSSGGGGLGGKFVAKNDGEEIRTVKIPARYADV</sequence>
<keyword evidence="2" id="KW-0233">DNA recombination</keyword>